<protein>
    <recommendedName>
        <fullName evidence="3">HTH CENPB-type domain-containing protein</fullName>
    </recommendedName>
</protein>
<feature type="domain" description="HTH CENPB-type" evidence="3">
    <location>
        <begin position="74"/>
        <end position="145"/>
    </location>
</feature>
<keyword evidence="1" id="KW-0238">DNA-binding</keyword>
<dbReference type="PANTHER" id="PTHR19303">
    <property type="entry name" value="TRANSPOSON"/>
    <property type="match status" value="1"/>
</dbReference>
<dbReference type="EMBL" id="ONZP01000943">
    <property type="protein sequence ID" value="SPJ92391.1"/>
    <property type="molecule type" value="Genomic_DNA"/>
</dbReference>
<reference evidence="4" key="1">
    <citation type="submission" date="2018-03" db="EMBL/GenBank/DDBJ databases">
        <authorList>
            <person name="Guldener U."/>
        </authorList>
    </citation>
    <scope>NUCLEOTIDE SEQUENCE</scope>
</reference>
<proteinExistence type="predicted"/>
<name>A0AAE8MML6_9HYPO</name>
<dbReference type="GO" id="GO:0005634">
    <property type="term" value="C:nucleus"/>
    <property type="evidence" value="ECO:0007669"/>
    <property type="project" value="TreeGrafter"/>
</dbReference>
<gene>
    <name evidence="4" type="ORF">FTOL_13677</name>
</gene>
<organism evidence="4 5">
    <name type="scientific">Fusarium torulosum</name>
    <dbReference type="NCBI Taxonomy" id="33205"/>
    <lineage>
        <taxon>Eukaryota</taxon>
        <taxon>Fungi</taxon>
        <taxon>Dikarya</taxon>
        <taxon>Ascomycota</taxon>
        <taxon>Pezizomycotina</taxon>
        <taxon>Sordariomycetes</taxon>
        <taxon>Hypocreomycetidae</taxon>
        <taxon>Hypocreales</taxon>
        <taxon>Nectriaceae</taxon>
        <taxon>Fusarium</taxon>
    </lineage>
</organism>
<evidence type="ECO:0000313" key="4">
    <source>
        <dbReference type="EMBL" id="SPJ92391.1"/>
    </source>
</evidence>
<dbReference type="PROSITE" id="PS51253">
    <property type="entry name" value="HTH_CENPB"/>
    <property type="match status" value="1"/>
</dbReference>
<dbReference type="Pfam" id="PF03184">
    <property type="entry name" value="DDE_1"/>
    <property type="match status" value="1"/>
</dbReference>
<dbReference type="PANTHER" id="PTHR19303:SF74">
    <property type="entry name" value="POGO TRANSPOSABLE ELEMENT WITH KRAB DOMAIN"/>
    <property type="match status" value="1"/>
</dbReference>
<dbReference type="InterPro" id="IPR004875">
    <property type="entry name" value="DDE_SF_endonuclease_dom"/>
</dbReference>
<dbReference type="InterPro" id="IPR006600">
    <property type="entry name" value="HTH_CenpB_DNA-bd_dom"/>
</dbReference>
<feature type="region of interest" description="Disordered" evidence="2">
    <location>
        <begin position="21"/>
        <end position="44"/>
    </location>
</feature>
<evidence type="ECO:0000256" key="1">
    <source>
        <dbReference type="ARBA" id="ARBA00023125"/>
    </source>
</evidence>
<dbReference type="Proteomes" id="UP001187734">
    <property type="component" value="Unassembled WGS sequence"/>
</dbReference>
<evidence type="ECO:0000259" key="3">
    <source>
        <dbReference type="PROSITE" id="PS51253"/>
    </source>
</evidence>
<feature type="compositionally biased region" description="Acidic residues" evidence="2">
    <location>
        <begin position="694"/>
        <end position="703"/>
    </location>
</feature>
<feature type="region of interest" description="Disordered" evidence="2">
    <location>
        <begin position="685"/>
        <end position="739"/>
    </location>
</feature>
<dbReference type="GO" id="GO:0003677">
    <property type="term" value="F:DNA binding"/>
    <property type="evidence" value="ECO:0007669"/>
    <property type="project" value="UniProtKB-KW"/>
</dbReference>
<accession>A0AAE8MML6</accession>
<evidence type="ECO:0000256" key="2">
    <source>
        <dbReference type="SAM" id="MobiDB-lite"/>
    </source>
</evidence>
<sequence>MPSDPNLKAAQAVVISRQRLQKGLSRDASNGSKKPLSLRDAEQRYPGSKKSSIARIIKKLEEANTIVFEQVCEPVMGRPRLLSDDEEEAIVSFIIWMQRSGLPASKHEIEDAANTIRSRRDPDTEPVGRMWYRRFRDDHPELDTSILKAKEAARFEYEEAGIEETKQWFKRLTEVIARYRIGASECWNADQAGIRVGILRERVQCLIVRTKKKTPTEVFSPENRETCTVIGTGNAAGTTTPPWLIFKAFPTLEWADIDGDLEMRFAQSDTAFSNGEITLEWAKHFNRQSWEKSAVVQHRQLGFEEWFGCNEHLKSPFSPLTPFDEPPGTKGKAEENLVWRLLIIDGFSGHGSFAFREYCIKFNILVAFLLPHSTHILQPMDLGVFQWLKNAHQKRLREALRKGNLSFTRRDFAGSFKEIFEEGFTAAHIITGFEKSGIFPPTEEPAVRYLLKKKLKTRKAIDPAYSSLLPAENRFPMASDTARDVSNRYHDILSSPTLRGLEAVRKIVNEAIVLEGIVRDHVEDRRARIEKRYNQRKRGKRARPVGDYIHNISLEELREQQAEFIDAGAKADQRSQLRNLRSFAIKQMEEIKAEWREKREVIVDGVAKKIRFKQWLEEVGKDVEYASLDASRVEISSQLNKKEDSFTIDTQLAPEVREAIRKAGFAAKPLSAVDFSRLLNSDDTVDFTLTQPPDDPEIDEEDSLNGMPEKEDLTMPSSPPCLPDYESPFPSTPSTPCPAQHQAQFRDALISLIEEERAATEAIHRLQGE</sequence>
<dbReference type="AlphaFoldDB" id="A0AAE8MML6"/>
<keyword evidence="5" id="KW-1185">Reference proteome</keyword>
<evidence type="ECO:0000313" key="5">
    <source>
        <dbReference type="Proteomes" id="UP001187734"/>
    </source>
</evidence>
<dbReference type="InterPro" id="IPR050863">
    <property type="entry name" value="CenT-Element_Derived"/>
</dbReference>
<comment type="caution">
    <text evidence="4">The sequence shown here is derived from an EMBL/GenBank/DDBJ whole genome shotgun (WGS) entry which is preliminary data.</text>
</comment>